<dbReference type="Proteomes" id="UP000182259">
    <property type="component" value="Chromosome II"/>
</dbReference>
<feature type="region of interest" description="Disordered" evidence="1">
    <location>
        <begin position="89"/>
        <end position="110"/>
    </location>
</feature>
<dbReference type="EMBL" id="LT635765">
    <property type="protein sequence ID" value="SGZ52440.1"/>
    <property type="molecule type" value="Genomic_DNA"/>
</dbReference>
<accession>A0A1L0D8X4</accession>
<evidence type="ECO:0000313" key="3">
    <source>
        <dbReference type="Proteomes" id="UP000182259"/>
    </source>
</evidence>
<reference evidence="2 3" key="1">
    <citation type="submission" date="2016-10" db="EMBL/GenBank/DDBJ databases">
        <authorList>
            <person name="de Groot N.N."/>
        </authorList>
    </citation>
    <scope>NUCLEOTIDE SEQUENCE [LARGE SCALE GENOMIC DNA]</scope>
    <source>
        <strain evidence="2 3">PYCC 4715</strain>
    </source>
</reference>
<name>A0A1L0D8X4_9ASCO</name>
<organism evidence="2 3">
    <name type="scientific">Sungouiella intermedia</name>
    <dbReference type="NCBI Taxonomy" id="45354"/>
    <lineage>
        <taxon>Eukaryota</taxon>
        <taxon>Fungi</taxon>
        <taxon>Dikarya</taxon>
        <taxon>Ascomycota</taxon>
        <taxon>Saccharomycotina</taxon>
        <taxon>Pichiomycetes</taxon>
        <taxon>Metschnikowiaceae</taxon>
        <taxon>Sungouiella</taxon>
    </lineage>
</organism>
<dbReference type="AlphaFoldDB" id="A0A1L0D8X4"/>
<feature type="compositionally biased region" description="Polar residues" evidence="1">
    <location>
        <begin position="93"/>
        <end position="110"/>
    </location>
</feature>
<gene>
    <name evidence="2" type="ORF">SAMEA4029009_CIC11G00000003307</name>
</gene>
<feature type="compositionally biased region" description="Basic and acidic residues" evidence="1">
    <location>
        <begin position="1"/>
        <end position="17"/>
    </location>
</feature>
<evidence type="ECO:0000256" key="1">
    <source>
        <dbReference type="SAM" id="MobiDB-lite"/>
    </source>
</evidence>
<proteinExistence type="predicted"/>
<sequence length="110" mass="12699">MTQDEKPHDEDKQKLKNDLPTPEQTQQLEDAVRKLLNPNGENPNMDQYVTNTFNYISNMFDKMQNASDPEAASKEIAEDLKLKFENWAEGQKQKQAQNETGQEAITNEKK</sequence>
<evidence type="ECO:0000313" key="2">
    <source>
        <dbReference type="EMBL" id="SGZ52440.1"/>
    </source>
</evidence>
<protein>
    <submittedName>
        <fullName evidence="2">CIC11C00000003307</fullName>
    </submittedName>
</protein>
<feature type="region of interest" description="Disordered" evidence="1">
    <location>
        <begin position="1"/>
        <end position="25"/>
    </location>
</feature>